<comment type="caution">
    <text evidence="3">The sequence shown here is derived from an EMBL/GenBank/DDBJ whole genome shotgun (WGS) entry which is preliminary data.</text>
</comment>
<evidence type="ECO:0000259" key="2">
    <source>
        <dbReference type="Pfam" id="PF17667"/>
    </source>
</evidence>
<keyword evidence="4" id="KW-1185">Reference proteome</keyword>
<feature type="region of interest" description="Disordered" evidence="1">
    <location>
        <begin position="367"/>
        <end position="387"/>
    </location>
</feature>
<dbReference type="InterPro" id="IPR011009">
    <property type="entry name" value="Kinase-like_dom_sf"/>
</dbReference>
<dbReference type="AlphaFoldDB" id="A0A4Z0A416"/>
<gene>
    <name evidence="3" type="ORF">EWM64_g2812</name>
</gene>
<evidence type="ECO:0000256" key="1">
    <source>
        <dbReference type="SAM" id="MobiDB-lite"/>
    </source>
</evidence>
<dbReference type="Proteomes" id="UP000298061">
    <property type="component" value="Unassembled WGS sequence"/>
</dbReference>
<evidence type="ECO:0000313" key="3">
    <source>
        <dbReference type="EMBL" id="TFY81200.1"/>
    </source>
</evidence>
<proteinExistence type="predicted"/>
<dbReference type="PANTHER" id="PTHR38248">
    <property type="entry name" value="FUNK1 6"/>
    <property type="match status" value="1"/>
</dbReference>
<dbReference type="GO" id="GO:0004672">
    <property type="term" value="F:protein kinase activity"/>
    <property type="evidence" value="ECO:0007669"/>
    <property type="project" value="InterPro"/>
</dbReference>
<dbReference type="InterPro" id="IPR008266">
    <property type="entry name" value="Tyr_kinase_AS"/>
</dbReference>
<dbReference type="Gene3D" id="1.10.510.10">
    <property type="entry name" value="Transferase(Phosphotransferase) domain 1"/>
    <property type="match status" value="1"/>
</dbReference>
<reference evidence="3 4" key="1">
    <citation type="submission" date="2019-02" db="EMBL/GenBank/DDBJ databases">
        <title>Genome sequencing of the rare red list fungi Hericium alpestre (H. flagellum).</title>
        <authorList>
            <person name="Buettner E."/>
            <person name="Kellner H."/>
        </authorList>
    </citation>
    <scope>NUCLEOTIDE SEQUENCE [LARGE SCALE GENOMIC DNA]</scope>
    <source>
        <strain evidence="3 4">DSM 108284</strain>
    </source>
</reference>
<dbReference type="PROSITE" id="PS00109">
    <property type="entry name" value="PROTEIN_KINASE_TYR"/>
    <property type="match status" value="1"/>
</dbReference>
<protein>
    <recommendedName>
        <fullName evidence="2">Fungal-type protein kinase domain-containing protein</fullName>
    </recommendedName>
</protein>
<name>A0A4Z0A416_9AGAM</name>
<feature type="compositionally biased region" description="Acidic residues" evidence="1">
    <location>
        <begin position="720"/>
        <end position="735"/>
    </location>
</feature>
<evidence type="ECO:0000313" key="4">
    <source>
        <dbReference type="Proteomes" id="UP000298061"/>
    </source>
</evidence>
<feature type="region of interest" description="Disordered" evidence="1">
    <location>
        <begin position="694"/>
        <end position="755"/>
    </location>
</feature>
<sequence length="755" mass="85865">MDSLLYTPRKPILVTENFFSNVQSSTTQEVEQAVESEMRYHAYGNTNDLVSSLFGTKHLKDITTRVLDSLIKSGIYVPASGGIEGHWANLPLNPPVEDVLYEPLTAILNEITKEVGDDGLPIEWQDVHSKAPQSDFMAELRPDIIATFKDCLKDVDNPRVWWRIIHTLIEVKKKAEALPAAMQLLRYLRQTLREQPDRRFIYGMVFSKINLTLWHADRTGALASQLINVHKDPTSFVLAADSETLSSGEEGSSSEPELAESQEFDEEEFVLFHALSLARAEVIRGRATRIWKAWRMADMASPAKERPVFVFKDTWRDQRRGLEGDLYNHAGKDGPGVARVYSYGEVRINGRVDDTLHMIRKGVKGQGKPLNLKTAQPKPKTIDPTHEDTYRLPSSGHFDEWSQDRFENEVDPRIERVQRNRIHSRLVMASFGYPLTKFANLLELLTALRDAIAGHQWLYERGILHRDISIGNILITGLKDSDQGILIDLDYAVKHLIHKSLWDDERSGTIGFMSYEVLMRKHYNLQAVALADIEPQESDLDSEAKPDADALPGPPVIVEHRARGACKARAFNPAEMTIPQQWLIKIFEQRNSTNIALQKKEIISSPADFKSGVLDSFSPYFKPLVPLVDTLYRKLRLAYMTGKFAGLHQKFLNSLNTVRKWKKIQDWHKDQEAYQAMELMELARRQLDSALWDSPKRKLTQSTTAPLKRTRAGDCPTIPEAEEPEEVEGESEDEGDRGSSPSEARRIRRRLNNAV</sequence>
<dbReference type="Pfam" id="PF17667">
    <property type="entry name" value="Pkinase_fungal"/>
    <property type="match status" value="1"/>
</dbReference>
<dbReference type="InterPro" id="IPR040976">
    <property type="entry name" value="Pkinase_fungal"/>
</dbReference>
<feature type="compositionally biased region" description="Basic residues" evidence="1">
    <location>
        <begin position="746"/>
        <end position="755"/>
    </location>
</feature>
<dbReference type="EMBL" id="SFCI01000239">
    <property type="protein sequence ID" value="TFY81200.1"/>
    <property type="molecule type" value="Genomic_DNA"/>
</dbReference>
<dbReference type="SUPFAM" id="SSF56112">
    <property type="entry name" value="Protein kinase-like (PK-like)"/>
    <property type="match status" value="1"/>
</dbReference>
<feature type="domain" description="Fungal-type protein kinase" evidence="2">
    <location>
        <begin position="152"/>
        <end position="522"/>
    </location>
</feature>
<dbReference type="OrthoDB" id="5584477at2759"/>
<dbReference type="PANTHER" id="PTHR38248:SF2">
    <property type="entry name" value="FUNK1 11"/>
    <property type="match status" value="1"/>
</dbReference>
<organism evidence="3 4">
    <name type="scientific">Hericium alpestre</name>
    <dbReference type="NCBI Taxonomy" id="135208"/>
    <lineage>
        <taxon>Eukaryota</taxon>
        <taxon>Fungi</taxon>
        <taxon>Dikarya</taxon>
        <taxon>Basidiomycota</taxon>
        <taxon>Agaricomycotina</taxon>
        <taxon>Agaricomycetes</taxon>
        <taxon>Russulales</taxon>
        <taxon>Hericiaceae</taxon>
        <taxon>Hericium</taxon>
    </lineage>
</organism>
<accession>A0A4Z0A416</accession>
<dbReference type="STRING" id="135208.A0A4Z0A416"/>